<keyword evidence="1" id="KW-1133">Transmembrane helix</keyword>
<organism evidence="2">
    <name type="scientific">Actinomyces succiniciruminis</name>
    <dbReference type="NCBI Taxonomy" id="1522002"/>
    <lineage>
        <taxon>Bacteria</taxon>
        <taxon>Bacillati</taxon>
        <taxon>Actinomycetota</taxon>
        <taxon>Actinomycetes</taxon>
        <taxon>Actinomycetales</taxon>
        <taxon>Actinomycetaceae</taxon>
        <taxon>Actinomyces</taxon>
    </lineage>
</organism>
<reference evidence="2" key="1">
    <citation type="submission" date="2014-07" db="EMBL/GenBank/DDBJ databases">
        <authorList>
            <person name="Zhang J.E."/>
            <person name="Yang H."/>
            <person name="Guo J."/>
            <person name="Deng Z."/>
            <person name="Luo H."/>
            <person name="Luo M."/>
            <person name="Zhao B."/>
        </authorList>
    </citation>
    <scope>NUCLEOTIDE SEQUENCE</scope>
    <source>
        <strain evidence="2">AM4</strain>
    </source>
</reference>
<dbReference type="EMBL" id="LK995473">
    <property type="protein sequence ID" value="CED90484.1"/>
    <property type="molecule type" value="Genomic_DNA"/>
</dbReference>
<accession>A0A1L7RMG8</accession>
<feature type="transmembrane region" description="Helical" evidence="1">
    <location>
        <begin position="6"/>
        <end position="27"/>
    </location>
</feature>
<gene>
    <name evidence="2" type="ORF">AAM4_0589</name>
</gene>
<proteinExistence type="predicted"/>
<name>A0A1L7RMG8_9ACTO</name>
<keyword evidence="1" id="KW-0472">Membrane</keyword>
<evidence type="ECO:0000256" key="1">
    <source>
        <dbReference type="SAM" id="Phobius"/>
    </source>
</evidence>
<protein>
    <submittedName>
        <fullName evidence="2">Uncharacterized protein</fullName>
    </submittedName>
</protein>
<evidence type="ECO:0000313" key="2">
    <source>
        <dbReference type="EMBL" id="CED90484.1"/>
    </source>
</evidence>
<dbReference type="AlphaFoldDB" id="A0A1L7RMG8"/>
<sequence>MLFRAGVVVTVVIATGLSLAAVAAFLLRRLRF</sequence>
<keyword evidence="1" id="KW-0812">Transmembrane</keyword>